<organism evidence="1 2">
    <name type="scientific">Paracoccidioides lutzii (strain ATCC MYA-826 / Pb01)</name>
    <name type="common">Paracoccidioides brasiliensis</name>
    <dbReference type="NCBI Taxonomy" id="502779"/>
    <lineage>
        <taxon>Eukaryota</taxon>
        <taxon>Fungi</taxon>
        <taxon>Dikarya</taxon>
        <taxon>Ascomycota</taxon>
        <taxon>Pezizomycotina</taxon>
        <taxon>Eurotiomycetes</taxon>
        <taxon>Eurotiomycetidae</taxon>
        <taxon>Onygenales</taxon>
        <taxon>Ajellomycetaceae</taxon>
        <taxon>Paracoccidioides</taxon>
    </lineage>
</organism>
<dbReference type="AlphaFoldDB" id="C1GUC5"/>
<dbReference type="EMBL" id="KN293995">
    <property type="protein sequence ID" value="EEH39931.2"/>
    <property type="molecule type" value="Genomic_DNA"/>
</dbReference>
<dbReference type="VEuPathDB" id="FungiDB:PAAG_02120"/>
<dbReference type="Proteomes" id="UP000002059">
    <property type="component" value="Partially assembled WGS sequence"/>
</dbReference>
<keyword evidence="2" id="KW-1185">Reference proteome</keyword>
<dbReference type="KEGG" id="pbl:PAAG_02120"/>
<evidence type="ECO:0000313" key="1">
    <source>
        <dbReference type="EMBL" id="EEH39931.2"/>
    </source>
</evidence>
<protein>
    <submittedName>
        <fullName evidence="1">Uncharacterized protein</fullName>
    </submittedName>
</protein>
<dbReference type="GeneID" id="9099377"/>
<dbReference type="HOGENOM" id="CLU_1611313_0_0_1"/>
<sequence>MAFLAAFRLPIRVLVTSRLDQNRRRSGLVMGPSRSRCPGIRTEDMSGILQEIGRQNGVLHDEVIGCPPAPHQLGYGTSHFVPLFLQVFRDKTLYANRLANVNRRSIHLHHHSTPTNIFIHADFNLDTNPNAPNANLYIRTAPNANLYIRTTPNANLYIRTAPNAN</sequence>
<reference evidence="1 2" key="1">
    <citation type="journal article" date="2011" name="PLoS Genet.">
        <title>Comparative genomic analysis of human fungal pathogens causing paracoccidioidomycosis.</title>
        <authorList>
            <person name="Desjardins C.A."/>
            <person name="Champion M.D."/>
            <person name="Holder J.W."/>
            <person name="Muszewska A."/>
            <person name="Goldberg J."/>
            <person name="Bailao A.M."/>
            <person name="Brigido M.M."/>
            <person name="Ferreira M.E."/>
            <person name="Garcia A.M."/>
            <person name="Grynberg M."/>
            <person name="Gujja S."/>
            <person name="Heiman D.I."/>
            <person name="Henn M.R."/>
            <person name="Kodira C.D."/>
            <person name="Leon-Narvaez H."/>
            <person name="Longo L.V."/>
            <person name="Ma L.J."/>
            <person name="Malavazi I."/>
            <person name="Matsuo A.L."/>
            <person name="Morais F.V."/>
            <person name="Pereira M."/>
            <person name="Rodriguez-Brito S."/>
            <person name="Sakthikumar S."/>
            <person name="Salem-Izacc S.M."/>
            <person name="Sykes S.M."/>
            <person name="Teixeira M.M."/>
            <person name="Vallejo M.C."/>
            <person name="Walter M.E."/>
            <person name="Yandava C."/>
            <person name="Young S."/>
            <person name="Zeng Q."/>
            <person name="Zucker J."/>
            <person name="Felipe M.S."/>
            <person name="Goldman G.H."/>
            <person name="Haas B.J."/>
            <person name="McEwen J.G."/>
            <person name="Nino-Vega G."/>
            <person name="Puccia R."/>
            <person name="San-Blas G."/>
            <person name="Soares C.M."/>
            <person name="Birren B.W."/>
            <person name="Cuomo C.A."/>
        </authorList>
    </citation>
    <scope>NUCLEOTIDE SEQUENCE [LARGE SCALE GENOMIC DNA]</scope>
    <source>
        <strain evidence="2">ATCC MYA-826 / Pb01</strain>
    </source>
</reference>
<proteinExistence type="predicted"/>
<gene>
    <name evidence="1" type="ORF">PAAG_02120</name>
</gene>
<name>C1GUC5_PARBA</name>
<evidence type="ECO:0000313" key="2">
    <source>
        <dbReference type="Proteomes" id="UP000002059"/>
    </source>
</evidence>
<dbReference type="RefSeq" id="XP_015701549.1">
    <property type="nucleotide sequence ID" value="XM_015844545.1"/>
</dbReference>
<accession>C1GUC5</accession>